<dbReference type="EMBL" id="GG662498">
    <property type="protein sequence ID" value="EWS72245.1"/>
    <property type="molecule type" value="Genomic_DNA"/>
</dbReference>
<keyword evidence="3" id="KW-1185">Reference proteome</keyword>
<gene>
    <name evidence="2" type="ORF">TTHERM_000312678</name>
</gene>
<feature type="transmembrane region" description="Helical" evidence="1">
    <location>
        <begin position="104"/>
        <end position="126"/>
    </location>
</feature>
<dbReference type="AlphaFoldDB" id="W7WZC3"/>
<keyword evidence="1" id="KW-0472">Membrane</keyword>
<accession>W7WZC3</accession>
<dbReference type="Proteomes" id="UP000009168">
    <property type="component" value="Unassembled WGS sequence"/>
</dbReference>
<keyword evidence="1" id="KW-1133">Transmembrane helix</keyword>
<proteinExistence type="predicted"/>
<evidence type="ECO:0000256" key="1">
    <source>
        <dbReference type="SAM" id="Phobius"/>
    </source>
</evidence>
<name>W7WZC3_TETTS</name>
<keyword evidence="1 2" id="KW-0812">Transmembrane</keyword>
<dbReference type="RefSeq" id="XP_012655185.1">
    <property type="nucleotide sequence ID" value="XM_012799731.1"/>
</dbReference>
<feature type="transmembrane region" description="Helical" evidence="1">
    <location>
        <begin position="21"/>
        <end position="40"/>
    </location>
</feature>
<evidence type="ECO:0000313" key="3">
    <source>
        <dbReference type="Proteomes" id="UP000009168"/>
    </source>
</evidence>
<protein>
    <submittedName>
        <fullName evidence="2">Transmembrane protein, putative</fullName>
    </submittedName>
</protein>
<dbReference type="GeneID" id="24438371"/>
<reference evidence="3" key="1">
    <citation type="journal article" date="2006" name="PLoS Biol.">
        <title>Macronuclear genome sequence of the ciliate Tetrahymena thermophila, a model eukaryote.</title>
        <authorList>
            <person name="Eisen J.A."/>
            <person name="Coyne R.S."/>
            <person name="Wu M."/>
            <person name="Wu D."/>
            <person name="Thiagarajan M."/>
            <person name="Wortman J.R."/>
            <person name="Badger J.H."/>
            <person name="Ren Q."/>
            <person name="Amedeo P."/>
            <person name="Jones K.M."/>
            <person name="Tallon L.J."/>
            <person name="Delcher A.L."/>
            <person name="Salzberg S.L."/>
            <person name="Silva J.C."/>
            <person name="Haas B.J."/>
            <person name="Majoros W.H."/>
            <person name="Farzad M."/>
            <person name="Carlton J.M."/>
            <person name="Smith R.K. Jr."/>
            <person name="Garg J."/>
            <person name="Pearlman R.E."/>
            <person name="Karrer K.M."/>
            <person name="Sun L."/>
            <person name="Manning G."/>
            <person name="Elde N.C."/>
            <person name="Turkewitz A.P."/>
            <person name="Asai D.J."/>
            <person name="Wilkes D.E."/>
            <person name="Wang Y."/>
            <person name="Cai H."/>
            <person name="Collins K."/>
            <person name="Stewart B.A."/>
            <person name="Lee S.R."/>
            <person name="Wilamowska K."/>
            <person name="Weinberg Z."/>
            <person name="Ruzzo W.L."/>
            <person name="Wloga D."/>
            <person name="Gaertig J."/>
            <person name="Frankel J."/>
            <person name="Tsao C.-C."/>
            <person name="Gorovsky M.A."/>
            <person name="Keeling P.J."/>
            <person name="Waller R.F."/>
            <person name="Patron N.J."/>
            <person name="Cherry J.M."/>
            <person name="Stover N.A."/>
            <person name="Krieger C.J."/>
            <person name="del Toro C."/>
            <person name="Ryder H.F."/>
            <person name="Williamson S.C."/>
            <person name="Barbeau R.A."/>
            <person name="Hamilton E.P."/>
            <person name="Orias E."/>
        </authorList>
    </citation>
    <scope>NUCLEOTIDE SEQUENCE [LARGE SCALE GENOMIC DNA]</scope>
    <source>
        <strain evidence="3">SB210</strain>
    </source>
</reference>
<evidence type="ECO:0000313" key="2">
    <source>
        <dbReference type="EMBL" id="EWS72245.1"/>
    </source>
</evidence>
<organism evidence="2 3">
    <name type="scientific">Tetrahymena thermophila (strain SB210)</name>
    <dbReference type="NCBI Taxonomy" id="312017"/>
    <lineage>
        <taxon>Eukaryota</taxon>
        <taxon>Sar</taxon>
        <taxon>Alveolata</taxon>
        <taxon>Ciliophora</taxon>
        <taxon>Intramacronucleata</taxon>
        <taxon>Oligohymenophorea</taxon>
        <taxon>Hymenostomatida</taxon>
        <taxon>Tetrahymenina</taxon>
        <taxon>Tetrahymenidae</taxon>
        <taxon>Tetrahymena</taxon>
    </lineage>
</organism>
<dbReference type="InParanoid" id="W7WZC3"/>
<feature type="transmembrane region" description="Helical" evidence="1">
    <location>
        <begin position="147"/>
        <end position="163"/>
    </location>
</feature>
<dbReference type="KEGG" id="tet:TTHERM_000312678"/>
<sequence length="164" mass="20115">MRQILSISKTTISCFKIRIIVNTYIIMRTLAKIKILYLMIFNHTSTMKKYQNMHQILKIIIQFKKMKQIIVFPKEICNKINKILKAMKIAKIIQIFKYLKFNKMLHILIMINYLKRNYQVIINLLWRRLNKYKIYSKNKIFKKLLRIFLSCFIQTQHLFYILMD</sequence>